<reference evidence="1" key="1">
    <citation type="submission" date="2019-04" db="EMBL/GenBank/DDBJ databases">
        <title>Microbes associate with the intestines of laboratory mice.</title>
        <authorList>
            <person name="Navarre W."/>
            <person name="Wong E."/>
            <person name="Huang K."/>
            <person name="Tropini C."/>
            <person name="Ng K."/>
            <person name="Yu B."/>
        </authorList>
    </citation>
    <scope>NUCLEOTIDE SEQUENCE</scope>
    <source>
        <strain evidence="1">NM01_1-7b</strain>
    </source>
</reference>
<organism evidence="1 2">
    <name type="scientific">Petralouisia muris</name>
    <dbReference type="NCBI Taxonomy" id="3032872"/>
    <lineage>
        <taxon>Bacteria</taxon>
        <taxon>Bacillati</taxon>
        <taxon>Bacillota</taxon>
        <taxon>Clostridia</taxon>
        <taxon>Lachnospirales</taxon>
        <taxon>Lachnospiraceae</taxon>
        <taxon>Petralouisia</taxon>
    </lineage>
</organism>
<sequence length="165" mass="18896">MNISVFIIECIIMAVLFGILVFGMLFASPLTFISDYPPEIQEEYYRSQNREAAKKTLSKIMAVKKIAALLVLLFLFAWMAHKAGAETFVQGLLAAYGYMIVLAVFDTCFLDWILFANIRRVRLPGTEHMEKEYHQKWFHVKVMLPLLPVFALGGVAIALVMTWLW</sequence>
<gene>
    <name evidence="1" type="ORF">E5329_18350</name>
</gene>
<accession>A0AC61RS87</accession>
<proteinExistence type="predicted"/>
<dbReference type="Proteomes" id="UP000304953">
    <property type="component" value="Unassembled WGS sequence"/>
</dbReference>
<protein>
    <submittedName>
        <fullName evidence="1">Uncharacterized protein</fullName>
    </submittedName>
</protein>
<comment type="caution">
    <text evidence="1">The sequence shown here is derived from an EMBL/GenBank/DDBJ whole genome shotgun (WGS) entry which is preliminary data.</text>
</comment>
<evidence type="ECO:0000313" key="1">
    <source>
        <dbReference type="EMBL" id="TGY93475.1"/>
    </source>
</evidence>
<name>A0AC61RS87_9FIRM</name>
<evidence type="ECO:0000313" key="2">
    <source>
        <dbReference type="Proteomes" id="UP000304953"/>
    </source>
</evidence>
<dbReference type="EMBL" id="SRYA01000043">
    <property type="protein sequence ID" value="TGY93475.1"/>
    <property type="molecule type" value="Genomic_DNA"/>
</dbReference>
<keyword evidence="2" id="KW-1185">Reference proteome</keyword>